<proteinExistence type="predicted"/>
<evidence type="ECO:0000313" key="1">
    <source>
        <dbReference type="EMBL" id="QHU29597.1"/>
    </source>
</evidence>
<reference evidence="1" key="1">
    <citation type="journal article" date="2020" name="Nature">
        <title>Giant virus diversity and host interactions through global metagenomics.</title>
        <authorList>
            <person name="Schulz F."/>
            <person name="Roux S."/>
            <person name="Paez-Espino D."/>
            <person name="Jungbluth S."/>
            <person name="Walsh D.A."/>
            <person name="Denef V.J."/>
            <person name="McMahon K.D."/>
            <person name="Konstantinidis K.T."/>
            <person name="Eloe-Fadrosh E.A."/>
            <person name="Kyrpides N.C."/>
            <person name="Woyke T."/>
        </authorList>
    </citation>
    <scope>NUCLEOTIDE SEQUENCE</scope>
    <source>
        <strain evidence="1">GVMAG-M-3300027804-48</strain>
    </source>
</reference>
<dbReference type="EMBL" id="MN740491">
    <property type="protein sequence ID" value="QHU29597.1"/>
    <property type="molecule type" value="Genomic_DNA"/>
</dbReference>
<sequence>MIKTLIGNENVNVIEFYLVQKPFDNKDEIIDIYINDDLLNKIKNNFKKTKEYRCVTYSRNNYNYVYDLSNDSQYVYIRKLENTTIINKSNVKFYVLSFNEIKLPTHSFACSNDIDNKETSDIIEFKINNRITLIIKNNNCLINYKHNKDVDIDKVNSIISGIITKINLV</sequence>
<dbReference type="AlphaFoldDB" id="A0A6C0LGI7"/>
<name>A0A6C0LGI7_9ZZZZ</name>
<organism evidence="1">
    <name type="scientific">viral metagenome</name>
    <dbReference type="NCBI Taxonomy" id="1070528"/>
    <lineage>
        <taxon>unclassified sequences</taxon>
        <taxon>metagenomes</taxon>
        <taxon>organismal metagenomes</taxon>
    </lineage>
</organism>
<accession>A0A6C0LGI7</accession>
<protein>
    <submittedName>
        <fullName evidence="1">Uncharacterized protein</fullName>
    </submittedName>
</protein>